<name>A0ABS9KHE9_9BACT</name>
<gene>
    <name evidence="2" type="ORF">L6773_16955</name>
</gene>
<feature type="transmembrane region" description="Helical" evidence="1">
    <location>
        <begin position="38"/>
        <end position="58"/>
    </location>
</feature>
<dbReference type="InterPro" id="IPR058207">
    <property type="entry name" value="PID_CTERM"/>
</dbReference>
<evidence type="ECO:0000256" key="1">
    <source>
        <dbReference type="SAM" id="Phobius"/>
    </source>
</evidence>
<keyword evidence="3" id="KW-1185">Reference proteome</keyword>
<dbReference type="EMBL" id="JAKLWS010000029">
    <property type="protein sequence ID" value="MCG2590268.1"/>
    <property type="molecule type" value="Genomic_DNA"/>
</dbReference>
<evidence type="ECO:0000313" key="3">
    <source>
        <dbReference type="Proteomes" id="UP001165366"/>
    </source>
</evidence>
<keyword evidence="1" id="KW-0472">Membrane</keyword>
<evidence type="ECO:0008006" key="4">
    <source>
        <dbReference type="Google" id="ProtNLM"/>
    </source>
</evidence>
<organism evidence="2 3">
    <name type="scientific">Rhodohalobacter sulfatireducens</name>
    <dbReference type="NCBI Taxonomy" id="2911366"/>
    <lineage>
        <taxon>Bacteria</taxon>
        <taxon>Pseudomonadati</taxon>
        <taxon>Balneolota</taxon>
        <taxon>Balneolia</taxon>
        <taxon>Balneolales</taxon>
        <taxon>Balneolaceae</taxon>
        <taxon>Rhodohalobacter</taxon>
    </lineage>
</organism>
<protein>
    <recommendedName>
        <fullName evidence="4">VPEID-CTERM sorting domain-containing protein</fullName>
    </recommendedName>
</protein>
<dbReference type="NCBIfam" id="NF046080">
    <property type="entry name" value="PID_CTERM"/>
    <property type="match status" value="1"/>
</dbReference>
<dbReference type="RefSeq" id="WP_237855638.1">
    <property type="nucleotide sequence ID" value="NZ_JAKLWS010000029.1"/>
</dbReference>
<reference evidence="2" key="2">
    <citation type="submission" date="2024-05" db="EMBL/GenBank/DDBJ databases">
        <title>Rhodohalobacter halophilus gen. nov., sp. nov., a moderately halophilic member of the family Balneolaceae.</title>
        <authorList>
            <person name="Xia J."/>
        </authorList>
    </citation>
    <scope>NUCLEOTIDE SEQUENCE</scope>
    <source>
        <strain evidence="2">WB101</strain>
    </source>
</reference>
<feature type="transmembrane region" description="Helical" evidence="1">
    <location>
        <begin position="5"/>
        <end position="26"/>
    </location>
</feature>
<proteinExistence type="predicted"/>
<keyword evidence="1" id="KW-0812">Transmembrane</keyword>
<sequence>MNNAFLWVIFISLIIISLIISVDVVYSQTPPPPPSKPAQNPIDGGLILLAGAGGAYAIHKLRDKKD</sequence>
<dbReference type="Proteomes" id="UP001165366">
    <property type="component" value="Unassembled WGS sequence"/>
</dbReference>
<reference evidence="2" key="1">
    <citation type="submission" date="2022-01" db="EMBL/GenBank/DDBJ databases">
        <authorList>
            <person name="Wang Y."/>
        </authorList>
    </citation>
    <scope>NUCLEOTIDE SEQUENCE</scope>
    <source>
        <strain evidence="2">WB101</strain>
    </source>
</reference>
<keyword evidence="1" id="KW-1133">Transmembrane helix</keyword>
<accession>A0ABS9KHE9</accession>
<comment type="caution">
    <text evidence="2">The sequence shown here is derived from an EMBL/GenBank/DDBJ whole genome shotgun (WGS) entry which is preliminary data.</text>
</comment>
<evidence type="ECO:0000313" key="2">
    <source>
        <dbReference type="EMBL" id="MCG2590268.1"/>
    </source>
</evidence>